<evidence type="ECO:0000259" key="2">
    <source>
        <dbReference type="PROSITE" id="PS50887"/>
    </source>
</evidence>
<dbReference type="CDD" id="cd01949">
    <property type="entry name" value="GGDEF"/>
    <property type="match status" value="1"/>
</dbReference>
<dbReference type="CDD" id="cd19921">
    <property type="entry name" value="REC_1_GGDEF"/>
    <property type="match status" value="1"/>
</dbReference>
<dbReference type="NCBIfam" id="TIGR00254">
    <property type="entry name" value="GGDEF"/>
    <property type="match status" value="1"/>
</dbReference>
<dbReference type="Pfam" id="PF00990">
    <property type="entry name" value="GGDEF"/>
    <property type="match status" value="1"/>
</dbReference>
<dbReference type="EMBL" id="CZQC01000017">
    <property type="protein sequence ID" value="CUS40500.1"/>
    <property type="molecule type" value="Genomic_DNA"/>
</dbReference>
<dbReference type="Pfam" id="PF00072">
    <property type="entry name" value="Response_reg"/>
    <property type="match status" value="2"/>
</dbReference>
<name>A0A160T8U8_9ZZZZ</name>
<dbReference type="AlphaFoldDB" id="A0A160T8U8"/>
<dbReference type="SMART" id="SM00267">
    <property type="entry name" value="GGDEF"/>
    <property type="match status" value="1"/>
</dbReference>
<dbReference type="SMART" id="SM00448">
    <property type="entry name" value="REC"/>
    <property type="match status" value="2"/>
</dbReference>
<proteinExistence type="predicted"/>
<dbReference type="GO" id="GO:0043709">
    <property type="term" value="P:cell adhesion involved in single-species biofilm formation"/>
    <property type="evidence" value="ECO:0007669"/>
    <property type="project" value="TreeGrafter"/>
</dbReference>
<dbReference type="PANTHER" id="PTHR45138">
    <property type="entry name" value="REGULATORY COMPONENTS OF SENSORY TRANSDUCTION SYSTEM"/>
    <property type="match status" value="1"/>
</dbReference>
<gene>
    <name evidence="3" type="ORF">MGWOODY_Tha2160</name>
</gene>
<feature type="domain" description="Response regulatory" evidence="1">
    <location>
        <begin position="126"/>
        <end position="243"/>
    </location>
</feature>
<reference evidence="3" key="1">
    <citation type="submission" date="2015-10" db="EMBL/GenBank/DDBJ databases">
        <authorList>
            <person name="Gilbert D.G."/>
        </authorList>
    </citation>
    <scope>NUCLEOTIDE SEQUENCE</scope>
</reference>
<dbReference type="PROSITE" id="PS50110">
    <property type="entry name" value="RESPONSE_REGULATORY"/>
    <property type="match status" value="2"/>
</dbReference>
<dbReference type="GO" id="GO:0005886">
    <property type="term" value="C:plasma membrane"/>
    <property type="evidence" value="ECO:0007669"/>
    <property type="project" value="TreeGrafter"/>
</dbReference>
<dbReference type="InterPro" id="IPR001789">
    <property type="entry name" value="Sig_transdc_resp-reg_receiver"/>
</dbReference>
<protein>
    <submittedName>
        <fullName evidence="3">Diguanylate cyclase/phosphodiesterase (GGDEF &amp; EAL domains) with PAS/PAC sensor(S)</fullName>
    </submittedName>
</protein>
<dbReference type="Gene3D" id="3.40.50.2300">
    <property type="match status" value="2"/>
</dbReference>
<sequence>MSKFLIVEDSQVIQKILRHIAKQELDREVLFAASMAEAKALYADHKHELIAGIIDIALPDAPNGELVDFLLEDHFPLIVLTGTDDGERRQSLLKKGAADYVLKESRYSYQYAVQMLSRLEKNSNVKILVVDDSRQIRQFVTYLLKLHRYQVFEAEDGVVALQILDKEPDIHMVLTDYHMPNLNGFELVQQIRQRYEKTPIAVIGLSSQGDSHVSVQFIKNGANDFLPKPFEHEEFFCRVTNNIESLERMLSLKLQATKDYLTGLNNRRYFAEEGDAHLRRCQTEEIPICLAMIDIDLFKRVNDGFGHLVGDQVLKQFAYYLDDCFGRFITARTGGEEFSILLSGLQPSQARSLLEEFRIMVEELEFEFGDGEYLRLTISIGMSVASGDSLDSLLQRADQHLYAAKDSGRNMLVSDSIMLS</sequence>
<evidence type="ECO:0000259" key="1">
    <source>
        <dbReference type="PROSITE" id="PS50110"/>
    </source>
</evidence>
<dbReference type="FunFam" id="3.30.70.270:FF:000001">
    <property type="entry name" value="Diguanylate cyclase domain protein"/>
    <property type="match status" value="1"/>
</dbReference>
<dbReference type="InterPro" id="IPR043128">
    <property type="entry name" value="Rev_trsase/Diguanyl_cyclase"/>
</dbReference>
<dbReference type="Gene3D" id="3.30.70.270">
    <property type="match status" value="1"/>
</dbReference>
<dbReference type="GO" id="GO:1902201">
    <property type="term" value="P:negative regulation of bacterial-type flagellum-dependent cell motility"/>
    <property type="evidence" value="ECO:0007669"/>
    <property type="project" value="TreeGrafter"/>
</dbReference>
<dbReference type="PROSITE" id="PS50887">
    <property type="entry name" value="GGDEF"/>
    <property type="match status" value="1"/>
</dbReference>
<dbReference type="PANTHER" id="PTHR45138:SF9">
    <property type="entry name" value="DIGUANYLATE CYCLASE DGCM-RELATED"/>
    <property type="match status" value="1"/>
</dbReference>
<dbReference type="InterPro" id="IPR011006">
    <property type="entry name" value="CheY-like_superfamily"/>
</dbReference>
<dbReference type="GO" id="GO:0000160">
    <property type="term" value="P:phosphorelay signal transduction system"/>
    <property type="evidence" value="ECO:0007669"/>
    <property type="project" value="InterPro"/>
</dbReference>
<dbReference type="InterPro" id="IPR000160">
    <property type="entry name" value="GGDEF_dom"/>
</dbReference>
<organism evidence="3">
    <name type="scientific">hydrothermal vent metagenome</name>
    <dbReference type="NCBI Taxonomy" id="652676"/>
    <lineage>
        <taxon>unclassified sequences</taxon>
        <taxon>metagenomes</taxon>
        <taxon>ecological metagenomes</taxon>
    </lineage>
</organism>
<dbReference type="InterPro" id="IPR050469">
    <property type="entry name" value="Diguanylate_Cyclase"/>
</dbReference>
<dbReference type="InterPro" id="IPR029787">
    <property type="entry name" value="Nucleotide_cyclase"/>
</dbReference>
<dbReference type="SUPFAM" id="SSF55073">
    <property type="entry name" value="Nucleotide cyclase"/>
    <property type="match status" value="1"/>
</dbReference>
<feature type="domain" description="GGDEF" evidence="2">
    <location>
        <begin position="286"/>
        <end position="417"/>
    </location>
</feature>
<dbReference type="GO" id="GO:0052621">
    <property type="term" value="F:diguanylate cyclase activity"/>
    <property type="evidence" value="ECO:0007669"/>
    <property type="project" value="TreeGrafter"/>
</dbReference>
<evidence type="ECO:0000313" key="3">
    <source>
        <dbReference type="EMBL" id="CUS40500.1"/>
    </source>
</evidence>
<accession>A0A160T8U8</accession>
<dbReference type="SUPFAM" id="SSF52172">
    <property type="entry name" value="CheY-like"/>
    <property type="match status" value="2"/>
</dbReference>
<feature type="domain" description="Response regulatory" evidence="1">
    <location>
        <begin position="3"/>
        <end position="118"/>
    </location>
</feature>
<dbReference type="CDD" id="cd17544">
    <property type="entry name" value="REC_2_GGDEF"/>
    <property type="match status" value="1"/>
</dbReference>